<evidence type="ECO:0000256" key="7">
    <source>
        <dbReference type="ARBA" id="ARBA00022606"/>
    </source>
</evidence>
<protein>
    <recommendedName>
        <fullName evidence="4">histidine kinase</fullName>
        <ecNumber evidence="4">2.7.13.3</ecNumber>
    </recommendedName>
</protein>
<dbReference type="GO" id="GO:0006355">
    <property type="term" value="P:regulation of DNA-templated transcription"/>
    <property type="evidence" value="ECO:0007669"/>
    <property type="project" value="InterPro"/>
</dbReference>
<dbReference type="InterPro" id="IPR036890">
    <property type="entry name" value="HATPase_C_sf"/>
</dbReference>
<keyword evidence="6" id="KW-0597">Phosphoprotein</keyword>
<dbReference type="GO" id="GO:0009881">
    <property type="term" value="F:photoreceptor activity"/>
    <property type="evidence" value="ECO:0007669"/>
    <property type="project" value="UniProtKB-KW"/>
</dbReference>
<dbReference type="RefSeq" id="WP_157398649.1">
    <property type="nucleotide sequence ID" value="NZ_WSEL01000006.1"/>
</dbReference>
<evidence type="ECO:0000313" key="14">
    <source>
        <dbReference type="EMBL" id="MVQ30521.1"/>
    </source>
</evidence>
<dbReference type="AlphaFoldDB" id="A0A6N8IUB0"/>
<evidence type="ECO:0000256" key="10">
    <source>
        <dbReference type="ARBA" id="ARBA00022991"/>
    </source>
</evidence>
<dbReference type="Gene3D" id="3.30.450.40">
    <property type="match status" value="1"/>
</dbReference>
<organism evidence="14 15">
    <name type="scientific">Ramlibacter pinisoli</name>
    <dbReference type="NCBI Taxonomy" id="2682844"/>
    <lineage>
        <taxon>Bacteria</taxon>
        <taxon>Pseudomonadati</taxon>
        <taxon>Pseudomonadota</taxon>
        <taxon>Betaproteobacteria</taxon>
        <taxon>Burkholderiales</taxon>
        <taxon>Comamonadaceae</taxon>
        <taxon>Ramlibacter</taxon>
    </lineage>
</organism>
<keyword evidence="7" id="KW-0716">Sensory transduction</keyword>
<dbReference type="InterPro" id="IPR035965">
    <property type="entry name" value="PAS-like_dom_sf"/>
</dbReference>
<dbReference type="InterPro" id="IPR050351">
    <property type="entry name" value="BphY/WalK/GraS-like"/>
</dbReference>
<dbReference type="CDD" id="cd00082">
    <property type="entry name" value="HisKA"/>
    <property type="match status" value="1"/>
</dbReference>
<gene>
    <name evidence="14" type="ORF">GON04_13750</name>
</gene>
<dbReference type="Pfam" id="PF02518">
    <property type="entry name" value="HATPase_c"/>
    <property type="match status" value="1"/>
</dbReference>
<keyword evidence="15" id="KW-1185">Reference proteome</keyword>
<dbReference type="SMART" id="SM00065">
    <property type="entry name" value="GAF"/>
    <property type="match status" value="1"/>
</dbReference>
<name>A0A6N8IUB0_9BURK</name>
<sequence length="732" mass="79989">MNAPLPDLALCASEPIRVPGAIQPHGRMAVLGPDGALVAWSANWAGADAARRAAGLVGARLAALDGEGPAALGRVDVDGAPLDVLGHRSGALVLLEFEPAVDEAGTQAPIYSLARHFLPLLQRAGSVAELADLAAREIKRLTGFGRTLVYRFDEEGHGEVLAECIDPGYDSYQGHRFPGADVPAQARELYRLNHIRLIPDASYRPVPLLGVEAGWEPASLDLSHAHLRSVSPVHLEYMRNMRTLASMSVSIVVGDRLWGLISCHDHAPRQLPFQTRAACEHLGRLLSLQIGAKEDNAEVAQRLELRRLTLQLVAQLADSDATLQQLAGEPGLLLHMARAGGAAVVLNDDCWTAGETPEREQIAALAHWIAGKGVETWACDRLVQEFPPAAAFRERACGVLAVSISQVHRHLVLWFRPELVRTIRWAGDPRKEATVGDGRIHPRRSFASWQQQLRGRSLPWSPAELAAAGELRHALIGIVLRRAEELAEVATELGRVNKELEAFSYTVSHDLRAPMRHIAGYVDLVQDMEGKQLSERSMRYLSHVKEAAAYAGHLVDALLDFSRMGRSALKRKRVDTHVLVEELVAELARQEPARAIEWQVAGDLPVLWGDPFLLQVALRNLLGNAAKYTRTRSRALVRVRAVRGPEGEGIEVEDNGVGFQQKYVGKLFGVFQRLHQTEDFEGTGIGLASVRRIVERHGGTVWARGEPDQGAVFGFSLPAGKGDAKPREQGED</sequence>
<dbReference type="GO" id="GO:0000156">
    <property type="term" value="F:phosphorelay response regulator activity"/>
    <property type="evidence" value="ECO:0007669"/>
    <property type="project" value="TreeGrafter"/>
</dbReference>
<dbReference type="EC" id="2.7.13.3" evidence="4"/>
<keyword evidence="10" id="KW-0157">Chromophore</keyword>
<dbReference type="PANTHER" id="PTHR42878:SF15">
    <property type="entry name" value="BACTERIOPHYTOCHROME"/>
    <property type="match status" value="1"/>
</dbReference>
<dbReference type="InterPro" id="IPR043150">
    <property type="entry name" value="Phytochrome_PHY_sf"/>
</dbReference>
<dbReference type="Pfam" id="PF00512">
    <property type="entry name" value="HisKA"/>
    <property type="match status" value="1"/>
</dbReference>
<dbReference type="PROSITE" id="PS50046">
    <property type="entry name" value="PHYTOCHROME_2"/>
    <property type="match status" value="1"/>
</dbReference>
<evidence type="ECO:0000259" key="12">
    <source>
        <dbReference type="PROSITE" id="PS50046"/>
    </source>
</evidence>
<comment type="caution">
    <text evidence="14">The sequence shown here is derived from an EMBL/GenBank/DDBJ whole genome shotgun (WGS) entry which is preliminary data.</text>
</comment>
<feature type="domain" description="Phytochrome chromophore attachment site" evidence="12">
    <location>
        <begin position="126"/>
        <end position="284"/>
    </location>
</feature>
<dbReference type="PROSITE" id="PS50109">
    <property type="entry name" value="HIS_KIN"/>
    <property type="match status" value="1"/>
</dbReference>
<dbReference type="GO" id="GO:0000155">
    <property type="term" value="F:phosphorelay sensor kinase activity"/>
    <property type="evidence" value="ECO:0007669"/>
    <property type="project" value="InterPro"/>
</dbReference>
<dbReference type="Gene3D" id="3.30.565.10">
    <property type="entry name" value="Histidine kinase-like ATPase, C-terminal domain"/>
    <property type="match status" value="1"/>
</dbReference>
<keyword evidence="11" id="KW-0675">Receptor</keyword>
<evidence type="ECO:0000256" key="2">
    <source>
        <dbReference type="ARBA" id="ARBA00004429"/>
    </source>
</evidence>
<evidence type="ECO:0000256" key="4">
    <source>
        <dbReference type="ARBA" id="ARBA00012438"/>
    </source>
</evidence>
<dbReference type="InterPro" id="IPR005467">
    <property type="entry name" value="His_kinase_dom"/>
</dbReference>
<dbReference type="Pfam" id="PF08446">
    <property type="entry name" value="PAS_2"/>
    <property type="match status" value="1"/>
</dbReference>
<evidence type="ECO:0000259" key="13">
    <source>
        <dbReference type="PROSITE" id="PS50109"/>
    </source>
</evidence>
<evidence type="ECO:0000256" key="3">
    <source>
        <dbReference type="ARBA" id="ARBA00006402"/>
    </source>
</evidence>
<accession>A0A6N8IUB0</accession>
<keyword evidence="5" id="KW-0600">Photoreceptor protein</keyword>
<dbReference type="SUPFAM" id="SSF47384">
    <property type="entry name" value="Homodimeric domain of signal transducing histidine kinase"/>
    <property type="match status" value="1"/>
</dbReference>
<dbReference type="Gene3D" id="3.30.450.20">
    <property type="entry name" value="PAS domain"/>
    <property type="match status" value="1"/>
</dbReference>
<evidence type="ECO:0000256" key="6">
    <source>
        <dbReference type="ARBA" id="ARBA00022553"/>
    </source>
</evidence>
<dbReference type="Gene3D" id="3.30.450.270">
    <property type="match status" value="1"/>
</dbReference>
<proteinExistence type="inferred from homology"/>
<dbReference type="GO" id="GO:0009584">
    <property type="term" value="P:detection of visible light"/>
    <property type="evidence" value="ECO:0007669"/>
    <property type="project" value="InterPro"/>
</dbReference>
<dbReference type="EMBL" id="WSEL01000006">
    <property type="protein sequence ID" value="MVQ30521.1"/>
    <property type="molecule type" value="Genomic_DNA"/>
</dbReference>
<comment type="catalytic activity">
    <reaction evidence="1">
        <text>ATP + protein L-histidine = ADP + protein N-phospho-L-histidine.</text>
        <dbReference type="EC" id="2.7.13.3"/>
    </reaction>
</comment>
<evidence type="ECO:0000313" key="15">
    <source>
        <dbReference type="Proteomes" id="UP000469385"/>
    </source>
</evidence>
<dbReference type="GO" id="GO:0030295">
    <property type="term" value="F:protein kinase activator activity"/>
    <property type="evidence" value="ECO:0007669"/>
    <property type="project" value="TreeGrafter"/>
</dbReference>
<dbReference type="InterPro" id="IPR003018">
    <property type="entry name" value="GAF"/>
</dbReference>
<dbReference type="SUPFAM" id="SSF55781">
    <property type="entry name" value="GAF domain-like"/>
    <property type="match status" value="2"/>
</dbReference>
<dbReference type="GO" id="GO:0005886">
    <property type="term" value="C:plasma membrane"/>
    <property type="evidence" value="ECO:0007669"/>
    <property type="project" value="UniProtKB-SubCell"/>
</dbReference>
<keyword evidence="9" id="KW-0418">Kinase</keyword>
<dbReference type="InterPro" id="IPR013654">
    <property type="entry name" value="PAS_2"/>
</dbReference>
<dbReference type="InterPro" id="IPR016132">
    <property type="entry name" value="Phyto_chromo_attachment"/>
</dbReference>
<dbReference type="PANTHER" id="PTHR42878">
    <property type="entry name" value="TWO-COMPONENT HISTIDINE KINASE"/>
    <property type="match status" value="1"/>
</dbReference>
<dbReference type="SMART" id="SM00387">
    <property type="entry name" value="HATPase_c"/>
    <property type="match status" value="1"/>
</dbReference>
<dbReference type="Pfam" id="PF01590">
    <property type="entry name" value="GAF"/>
    <property type="match status" value="1"/>
</dbReference>
<comment type="subcellular location">
    <subcellularLocation>
        <location evidence="2">Cell inner membrane</location>
        <topology evidence="2">Multi-pass membrane protein</topology>
    </subcellularLocation>
</comment>
<dbReference type="InterPro" id="IPR036097">
    <property type="entry name" value="HisK_dim/P_sf"/>
</dbReference>
<dbReference type="PRINTS" id="PR01033">
    <property type="entry name" value="PHYTOCHROME"/>
</dbReference>
<dbReference type="InterPro" id="IPR001294">
    <property type="entry name" value="Phytochrome"/>
</dbReference>
<dbReference type="GO" id="GO:0007234">
    <property type="term" value="P:osmosensory signaling via phosphorelay pathway"/>
    <property type="evidence" value="ECO:0007669"/>
    <property type="project" value="TreeGrafter"/>
</dbReference>
<dbReference type="InterPro" id="IPR029016">
    <property type="entry name" value="GAF-like_dom_sf"/>
</dbReference>
<dbReference type="Gene3D" id="1.10.287.130">
    <property type="match status" value="1"/>
</dbReference>
<dbReference type="FunFam" id="3.30.565.10:FF:000006">
    <property type="entry name" value="Sensor histidine kinase WalK"/>
    <property type="match status" value="1"/>
</dbReference>
<feature type="domain" description="Histidine kinase" evidence="13">
    <location>
        <begin position="506"/>
        <end position="721"/>
    </location>
</feature>
<dbReference type="Proteomes" id="UP000469385">
    <property type="component" value="Unassembled WGS sequence"/>
</dbReference>
<evidence type="ECO:0000256" key="8">
    <source>
        <dbReference type="ARBA" id="ARBA00022679"/>
    </source>
</evidence>
<dbReference type="SUPFAM" id="SSF55874">
    <property type="entry name" value="ATPase domain of HSP90 chaperone/DNA topoisomerase II/histidine kinase"/>
    <property type="match status" value="1"/>
</dbReference>
<dbReference type="InterPro" id="IPR013515">
    <property type="entry name" value="Phytochrome_cen-reg"/>
</dbReference>
<dbReference type="SMART" id="SM00388">
    <property type="entry name" value="HisKA"/>
    <property type="match status" value="1"/>
</dbReference>
<evidence type="ECO:0000256" key="11">
    <source>
        <dbReference type="ARBA" id="ARBA00023170"/>
    </source>
</evidence>
<evidence type="ECO:0000256" key="5">
    <source>
        <dbReference type="ARBA" id="ARBA00022543"/>
    </source>
</evidence>
<dbReference type="SUPFAM" id="SSF55785">
    <property type="entry name" value="PYP-like sensor domain (PAS domain)"/>
    <property type="match status" value="1"/>
</dbReference>
<dbReference type="InterPro" id="IPR003594">
    <property type="entry name" value="HATPase_dom"/>
</dbReference>
<keyword evidence="8" id="KW-0808">Transferase</keyword>
<comment type="similarity">
    <text evidence="3">In the N-terminal section; belongs to the phytochrome family.</text>
</comment>
<reference evidence="14 15" key="1">
    <citation type="submission" date="2019-12" db="EMBL/GenBank/DDBJ databases">
        <authorList>
            <person name="Huq M.A."/>
        </authorList>
    </citation>
    <scope>NUCLEOTIDE SEQUENCE [LARGE SCALE GENOMIC DNA]</scope>
    <source>
        <strain evidence="14 15">MAH-25</strain>
    </source>
</reference>
<evidence type="ECO:0000256" key="9">
    <source>
        <dbReference type="ARBA" id="ARBA00022777"/>
    </source>
</evidence>
<dbReference type="InterPro" id="IPR003661">
    <property type="entry name" value="HisK_dim/P_dom"/>
</dbReference>
<evidence type="ECO:0000256" key="1">
    <source>
        <dbReference type="ARBA" id="ARBA00000085"/>
    </source>
</evidence>
<dbReference type="Pfam" id="PF00360">
    <property type="entry name" value="PHY"/>
    <property type="match status" value="1"/>
</dbReference>